<evidence type="ECO:0000259" key="1">
    <source>
        <dbReference type="Pfam" id="PF08719"/>
    </source>
</evidence>
<dbReference type="SUPFAM" id="SSF143990">
    <property type="entry name" value="YbiA-like"/>
    <property type="match status" value="1"/>
</dbReference>
<comment type="caution">
    <text evidence="2">The sequence shown here is derived from an EMBL/GenBank/DDBJ whole genome shotgun (WGS) entry which is preliminary data.</text>
</comment>
<dbReference type="InterPro" id="IPR037238">
    <property type="entry name" value="YbiA-like_sf"/>
</dbReference>
<sequence length="118" mass="13560">MMYHKALLMGDTEIAAETLESKSPAEAKNLGRKVRGFKREVWDRWCDDVVERGQILKFEQNEELKGVLLGTGEREIVETSPNDRLWGIGFNTEEAEEHISEWGENKLGKALMRARQKV</sequence>
<evidence type="ECO:0000313" key="2">
    <source>
        <dbReference type="EMBL" id="KAF2722151.1"/>
    </source>
</evidence>
<dbReference type="EMBL" id="MU003785">
    <property type="protein sequence ID" value="KAF2722151.1"/>
    <property type="molecule type" value="Genomic_DNA"/>
</dbReference>
<dbReference type="NCBIfam" id="TIGR02464">
    <property type="entry name" value="ribofla_fusion"/>
    <property type="match status" value="1"/>
</dbReference>
<dbReference type="InterPro" id="IPR012816">
    <property type="entry name" value="NADAR"/>
</dbReference>
<dbReference type="Proteomes" id="UP000799441">
    <property type="component" value="Unassembled WGS sequence"/>
</dbReference>
<dbReference type="Gene3D" id="1.10.357.40">
    <property type="entry name" value="YbiA-like"/>
    <property type="match status" value="1"/>
</dbReference>
<reference evidence="2" key="1">
    <citation type="journal article" date="2020" name="Stud. Mycol.">
        <title>101 Dothideomycetes genomes: a test case for predicting lifestyles and emergence of pathogens.</title>
        <authorList>
            <person name="Haridas S."/>
            <person name="Albert R."/>
            <person name="Binder M."/>
            <person name="Bloem J."/>
            <person name="Labutti K."/>
            <person name="Salamov A."/>
            <person name="Andreopoulos B."/>
            <person name="Baker S."/>
            <person name="Barry K."/>
            <person name="Bills G."/>
            <person name="Bluhm B."/>
            <person name="Cannon C."/>
            <person name="Castanera R."/>
            <person name="Culley D."/>
            <person name="Daum C."/>
            <person name="Ezra D."/>
            <person name="Gonzalez J."/>
            <person name="Henrissat B."/>
            <person name="Kuo A."/>
            <person name="Liang C."/>
            <person name="Lipzen A."/>
            <person name="Lutzoni F."/>
            <person name="Magnuson J."/>
            <person name="Mondo S."/>
            <person name="Nolan M."/>
            <person name="Ohm R."/>
            <person name="Pangilinan J."/>
            <person name="Park H.-J."/>
            <person name="Ramirez L."/>
            <person name="Alfaro M."/>
            <person name="Sun H."/>
            <person name="Tritt A."/>
            <person name="Yoshinaga Y."/>
            <person name="Zwiers L.-H."/>
            <person name="Turgeon B."/>
            <person name="Goodwin S."/>
            <person name="Spatafora J."/>
            <person name="Crous P."/>
            <person name="Grigoriev I."/>
        </authorList>
    </citation>
    <scope>NUCLEOTIDE SEQUENCE</scope>
    <source>
        <strain evidence="2">CBS 116435</strain>
    </source>
</reference>
<name>A0A9P4QBY2_9PEZI</name>
<feature type="non-terminal residue" evidence="2">
    <location>
        <position position="118"/>
    </location>
</feature>
<feature type="domain" description="NADAR" evidence="1">
    <location>
        <begin position="1"/>
        <end position="117"/>
    </location>
</feature>
<protein>
    <submittedName>
        <fullName evidence="2">DUF1768-domain-containing protein</fullName>
    </submittedName>
</protein>
<dbReference type="AlphaFoldDB" id="A0A9P4QBY2"/>
<evidence type="ECO:0000313" key="3">
    <source>
        <dbReference type="Proteomes" id="UP000799441"/>
    </source>
</evidence>
<gene>
    <name evidence="2" type="ORF">K431DRAFT_245922</name>
</gene>
<keyword evidence="3" id="KW-1185">Reference proteome</keyword>
<dbReference type="Pfam" id="PF08719">
    <property type="entry name" value="NADAR"/>
    <property type="match status" value="1"/>
</dbReference>
<proteinExistence type="predicted"/>
<dbReference type="OrthoDB" id="206452at2759"/>
<dbReference type="CDD" id="cd15457">
    <property type="entry name" value="NADAR"/>
    <property type="match status" value="1"/>
</dbReference>
<accession>A0A9P4QBY2</accession>
<organism evidence="2 3">
    <name type="scientific">Polychaeton citri CBS 116435</name>
    <dbReference type="NCBI Taxonomy" id="1314669"/>
    <lineage>
        <taxon>Eukaryota</taxon>
        <taxon>Fungi</taxon>
        <taxon>Dikarya</taxon>
        <taxon>Ascomycota</taxon>
        <taxon>Pezizomycotina</taxon>
        <taxon>Dothideomycetes</taxon>
        <taxon>Dothideomycetidae</taxon>
        <taxon>Capnodiales</taxon>
        <taxon>Capnodiaceae</taxon>
        <taxon>Polychaeton</taxon>
    </lineage>
</organism>